<dbReference type="SUPFAM" id="SSF55136">
    <property type="entry name" value="Probable bacterial effector-binding domain"/>
    <property type="match status" value="1"/>
</dbReference>
<dbReference type="RefSeq" id="WP_055659899.1">
    <property type="nucleotide sequence ID" value="NZ_CABIXC010000022.1"/>
</dbReference>
<proteinExistence type="predicted"/>
<dbReference type="SMART" id="SM00871">
    <property type="entry name" value="AraC_E_bind"/>
    <property type="match status" value="1"/>
</dbReference>
<evidence type="ECO:0000256" key="1">
    <source>
        <dbReference type="ARBA" id="ARBA00022491"/>
    </source>
</evidence>
<dbReference type="GO" id="GO:0003677">
    <property type="term" value="F:DNA binding"/>
    <property type="evidence" value="ECO:0007669"/>
    <property type="project" value="UniProtKB-KW"/>
</dbReference>
<dbReference type="InterPro" id="IPR047057">
    <property type="entry name" value="MerR_fam"/>
</dbReference>
<dbReference type="Pfam" id="PF13411">
    <property type="entry name" value="MerR_1"/>
    <property type="match status" value="1"/>
</dbReference>
<organism evidence="6 7">
    <name type="scientific">Hungatella hathewayi</name>
    <dbReference type="NCBI Taxonomy" id="154046"/>
    <lineage>
        <taxon>Bacteria</taxon>
        <taxon>Bacillati</taxon>
        <taxon>Bacillota</taxon>
        <taxon>Clostridia</taxon>
        <taxon>Lachnospirales</taxon>
        <taxon>Lachnospiraceae</taxon>
        <taxon>Hungatella</taxon>
    </lineage>
</organism>
<dbReference type="SMART" id="SM00422">
    <property type="entry name" value="HTH_MERR"/>
    <property type="match status" value="1"/>
</dbReference>
<name>A0A174LST7_9FIRM</name>
<evidence type="ECO:0000256" key="2">
    <source>
        <dbReference type="ARBA" id="ARBA00023015"/>
    </source>
</evidence>
<sequence length="279" mass="32383">MNKLFTIGEMAKLFGINAKTLRYYDEIGLIRPEHTDPMTGYRYYSTGQFERLNTIKYLRALDMPLAKIMRFFENKDIGQMMEILKEQQQEVLVKRRELERIEHKISERLSQLHDALYTIYNQVEEVTLPDRKLAMLRTEIPATDDLEYSIRQLERQTQLEAAMFLGKVGVSISMRHVMSHKFDEFCSIFVVLEPGDVYDGEAVDIPGGRYLTLRYCGTHTQSSVYYEKLLSEMKVRGYELAGNSIEITLVDAGMTNDTTRFVTELQLPVTVGQEYGLRN</sequence>
<evidence type="ECO:0000259" key="5">
    <source>
        <dbReference type="PROSITE" id="PS50937"/>
    </source>
</evidence>
<dbReference type="Gene3D" id="1.10.1660.10">
    <property type="match status" value="1"/>
</dbReference>
<dbReference type="PROSITE" id="PS50937">
    <property type="entry name" value="HTH_MERR_2"/>
    <property type="match status" value="1"/>
</dbReference>
<dbReference type="Proteomes" id="UP000095651">
    <property type="component" value="Unassembled WGS sequence"/>
</dbReference>
<keyword evidence="2" id="KW-0805">Transcription regulation</keyword>
<dbReference type="InterPro" id="IPR029442">
    <property type="entry name" value="GyrI-like"/>
</dbReference>
<protein>
    <submittedName>
        <fullName evidence="6">MerR family transcriptional regulator</fullName>
    </submittedName>
</protein>
<dbReference type="PANTHER" id="PTHR30204:SF69">
    <property type="entry name" value="MERR-FAMILY TRANSCRIPTIONAL REGULATOR"/>
    <property type="match status" value="1"/>
</dbReference>
<dbReference type="CDD" id="cd01107">
    <property type="entry name" value="HTH_BmrR"/>
    <property type="match status" value="1"/>
</dbReference>
<evidence type="ECO:0000256" key="4">
    <source>
        <dbReference type="ARBA" id="ARBA00023163"/>
    </source>
</evidence>
<keyword evidence="4" id="KW-0804">Transcription</keyword>
<dbReference type="InterPro" id="IPR009061">
    <property type="entry name" value="DNA-bd_dom_put_sf"/>
</dbReference>
<reference evidence="6 7" key="1">
    <citation type="submission" date="2015-09" db="EMBL/GenBank/DDBJ databases">
        <authorList>
            <consortium name="Pathogen Informatics"/>
        </authorList>
    </citation>
    <scope>NUCLEOTIDE SEQUENCE [LARGE SCALE GENOMIC DNA]</scope>
    <source>
        <strain evidence="6 7">2789STDY5608850</strain>
    </source>
</reference>
<dbReference type="SUPFAM" id="SSF46955">
    <property type="entry name" value="Putative DNA-binding domain"/>
    <property type="match status" value="1"/>
</dbReference>
<keyword evidence="3" id="KW-0238">DNA-binding</keyword>
<dbReference type="GO" id="GO:0003700">
    <property type="term" value="F:DNA-binding transcription factor activity"/>
    <property type="evidence" value="ECO:0007669"/>
    <property type="project" value="InterPro"/>
</dbReference>
<evidence type="ECO:0000256" key="3">
    <source>
        <dbReference type="ARBA" id="ARBA00023125"/>
    </source>
</evidence>
<dbReference type="Gene3D" id="3.20.80.10">
    <property type="entry name" value="Regulatory factor, effector binding domain"/>
    <property type="match status" value="1"/>
</dbReference>
<dbReference type="EMBL" id="CYZE01000022">
    <property type="protein sequence ID" value="CUP24559.1"/>
    <property type="molecule type" value="Genomic_DNA"/>
</dbReference>
<dbReference type="AlphaFoldDB" id="A0A174LST7"/>
<evidence type="ECO:0000313" key="7">
    <source>
        <dbReference type="Proteomes" id="UP000095651"/>
    </source>
</evidence>
<feature type="domain" description="HTH merR-type" evidence="5">
    <location>
        <begin position="4"/>
        <end position="74"/>
    </location>
</feature>
<evidence type="ECO:0000313" key="6">
    <source>
        <dbReference type="EMBL" id="CUP24559.1"/>
    </source>
</evidence>
<dbReference type="InterPro" id="IPR000551">
    <property type="entry name" value="MerR-type_HTH_dom"/>
</dbReference>
<dbReference type="PANTHER" id="PTHR30204">
    <property type="entry name" value="REDOX-CYCLING DRUG-SENSING TRANSCRIPTIONAL ACTIVATOR SOXR"/>
    <property type="match status" value="1"/>
</dbReference>
<dbReference type="Pfam" id="PF06445">
    <property type="entry name" value="GyrI-like"/>
    <property type="match status" value="1"/>
</dbReference>
<dbReference type="InterPro" id="IPR011256">
    <property type="entry name" value="Reg_factor_effector_dom_sf"/>
</dbReference>
<keyword evidence="1" id="KW-0678">Repressor</keyword>
<gene>
    <name evidence="6" type="primary">bmrR_6</name>
    <name evidence="6" type="ORF">ERS852407_05408</name>
</gene>
<dbReference type="InterPro" id="IPR010499">
    <property type="entry name" value="AraC_E-bd"/>
</dbReference>
<accession>A0A174LST7</accession>